<dbReference type="PANTHER" id="PTHR43774:SF1">
    <property type="entry name" value="PEPTIDE METHIONINE SULFOXIDE REDUCTASE MSRA 2"/>
    <property type="match status" value="1"/>
</dbReference>
<dbReference type="STRING" id="595434.RISK_001395"/>
<evidence type="ECO:0000256" key="1">
    <source>
        <dbReference type="ARBA" id="ARBA00023002"/>
    </source>
</evidence>
<organism evidence="7 8">
    <name type="scientific">Rhodopirellula islandica</name>
    <dbReference type="NCBI Taxonomy" id="595434"/>
    <lineage>
        <taxon>Bacteria</taxon>
        <taxon>Pseudomonadati</taxon>
        <taxon>Planctomycetota</taxon>
        <taxon>Planctomycetia</taxon>
        <taxon>Pirellulales</taxon>
        <taxon>Pirellulaceae</taxon>
        <taxon>Rhodopirellula</taxon>
    </lineage>
</organism>
<feature type="domain" description="Peptide methionine sulphoxide reductase MsrA" evidence="6">
    <location>
        <begin position="75"/>
        <end position="225"/>
    </location>
</feature>
<name>A0A0J1BJB7_RHOIS</name>
<evidence type="ECO:0000313" key="8">
    <source>
        <dbReference type="Proteomes" id="UP000036367"/>
    </source>
</evidence>
<comment type="catalytic activity">
    <reaction evidence="3 4">
        <text>[thioredoxin]-disulfide + L-methionine + H2O = L-methionine (S)-S-oxide + [thioredoxin]-dithiol</text>
        <dbReference type="Rhea" id="RHEA:19993"/>
        <dbReference type="Rhea" id="RHEA-COMP:10698"/>
        <dbReference type="Rhea" id="RHEA-COMP:10700"/>
        <dbReference type="ChEBI" id="CHEBI:15377"/>
        <dbReference type="ChEBI" id="CHEBI:29950"/>
        <dbReference type="ChEBI" id="CHEBI:50058"/>
        <dbReference type="ChEBI" id="CHEBI:57844"/>
        <dbReference type="ChEBI" id="CHEBI:58772"/>
        <dbReference type="EC" id="1.8.4.11"/>
    </reaction>
</comment>
<feature type="chain" id="PRO_5005248711" description="Peptide methionine sulfoxide reductase MsrA" evidence="5">
    <location>
        <begin position="38"/>
        <end position="248"/>
    </location>
</feature>
<keyword evidence="8" id="KW-1185">Reference proteome</keyword>
<dbReference type="HAMAP" id="MF_01401">
    <property type="entry name" value="MsrA"/>
    <property type="match status" value="1"/>
</dbReference>
<dbReference type="PANTHER" id="PTHR43774">
    <property type="entry name" value="PEPTIDE METHIONINE SULFOXIDE REDUCTASE"/>
    <property type="match status" value="1"/>
</dbReference>
<reference evidence="7" key="1">
    <citation type="submission" date="2015-05" db="EMBL/GenBank/DDBJ databases">
        <title>Permanent draft genome of Rhodopirellula islandicus K833.</title>
        <authorList>
            <person name="Kizina J."/>
            <person name="Richter M."/>
            <person name="Glockner F.O."/>
            <person name="Harder J."/>
        </authorList>
    </citation>
    <scope>NUCLEOTIDE SEQUENCE [LARGE SCALE GENOMIC DNA]</scope>
    <source>
        <strain evidence="7">K833</strain>
    </source>
</reference>
<evidence type="ECO:0000256" key="2">
    <source>
        <dbReference type="ARBA" id="ARBA00047806"/>
    </source>
</evidence>
<proteinExistence type="inferred from homology"/>
<dbReference type="EMBL" id="LECT01000014">
    <property type="protein sequence ID" value="KLU06640.1"/>
    <property type="molecule type" value="Genomic_DNA"/>
</dbReference>
<dbReference type="Proteomes" id="UP000036367">
    <property type="component" value="Unassembled WGS sequence"/>
</dbReference>
<keyword evidence="5" id="KW-0732">Signal</keyword>
<keyword evidence="1 4" id="KW-0560">Oxidoreductase</keyword>
<dbReference type="EC" id="1.8.4.11" evidence="4"/>
<gene>
    <name evidence="4" type="primary">msrA</name>
    <name evidence="7" type="ORF">RISK_001395</name>
</gene>
<comment type="catalytic activity">
    <reaction evidence="2 4">
        <text>L-methionyl-[protein] + [thioredoxin]-disulfide + H2O = L-methionyl-(S)-S-oxide-[protein] + [thioredoxin]-dithiol</text>
        <dbReference type="Rhea" id="RHEA:14217"/>
        <dbReference type="Rhea" id="RHEA-COMP:10698"/>
        <dbReference type="Rhea" id="RHEA-COMP:10700"/>
        <dbReference type="Rhea" id="RHEA-COMP:12313"/>
        <dbReference type="Rhea" id="RHEA-COMP:12315"/>
        <dbReference type="ChEBI" id="CHEBI:15377"/>
        <dbReference type="ChEBI" id="CHEBI:16044"/>
        <dbReference type="ChEBI" id="CHEBI:29950"/>
        <dbReference type="ChEBI" id="CHEBI:44120"/>
        <dbReference type="ChEBI" id="CHEBI:50058"/>
        <dbReference type="EC" id="1.8.4.11"/>
    </reaction>
</comment>
<feature type="signal peptide" evidence="5">
    <location>
        <begin position="1"/>
        <end position="37"/>
    </location>
</feature>
<evidence type="ECO:0000256" key="5">
    <source>
        <dbReference type="SAM" id="SignalP"/>
    </source>
</evidence>
<dbReference type="Gene3D" id="3.30.1060.10">
    <property type="entry name" value="Peptide methionine sulphoxide reductase MsrA"/>
    <property type="match status" value="1"/>
</dbReference>
<evidence type="ECO:0000313" key="7">
    <source>
        <dbReference type="EMBL" id="KLU06640.1"/>
    </source>
</evidence>
<sequence length="248" mass="27509">MQEFLMPVPSIFASPSRSLASIAAAGLLIVATSCTQAAPPVGANSDDPNANPNYNGLPLDSEIVEIRTRPGEEVVTLAGGCFWCTEAVFERMEGVNDVVSGYIGGKVKRPNYDQVCGKMTGHAEAVQIYYDPTKTNFEELLKVFFKTHDPTTLNRQGADGGPQYRSSIFVHNEEQREIAKKTIEKLGEEYRDPIVTLIEPATKFYVAEEFHQDYYRRNPNAGYCQAVVANKVRKFNREFGDKIKGSAK</sequence>
<evidence type="ECO:0000259" key="6">
    <source>
        <dbReference type="Pfam" id="PF01625"/>
    </source>
</evidence>
<evidence type="ECO:0000256" key="3">
    <source>
        <dbReference type="ARBA" id="ARBA00048782"/>
    </source>
</evidence>
<dbReference type="AlphaFoldDB" id="A0A0J1BJB7"/>
<comment type="caution">
    <text evidence="7">The sequence shown here is derived from an EMBL/GenBank/DDBJ whole genome shotgun (WGS) entry which is preliminary data.</text>
</comment>
<dbReference type="GO" id="GO:0033744">
    <property type="term" value="F:L-methionine:thioredoxin-disulfide S-oxidoreductase activity"/>
    <property type="evidence" value="ECO:0007669"/>
    <property type="project" value="RHEA"/>
</dbReference>
<dbReference type="GO" id="GO:0008113">
    <property type="term" value="F:peptide-methionine (S)-S-oxide reductase activity"/>
    <property type="evidence" value="ECO:0007669"/>
    <property type="project" value="UniProtKB-UniRule"/>
</dbReference>
<feature type="active site" evidence="4">
    <location>
        <position position="81"/>
    </location>
</feature>
<comment type="similarity">
    <text evidence="4">Belongs to the MsrA Met sulfoxide reductase family.</text>
</comment>
<protein>
    <recommendedName>
        <fullName evidence="4">Peptide methionine sulfoxide reductase MsrA</fullName>
        <shortName evidence="4">Protein-methionine-S-oxide reductase</shortName>
        <ecNumber evidence="4">1.8.4.11</ecNumber>
    </recommendedName>
    <alternativeName>
        <fullName evidence="4">Peptide-methionine (S)-S-oxide reductase</fullName>
        <shortName evidence="4">Peptide Met(O) reductase</shortName>
    </alternativeName>
</protein>
<dbReference type="SUPFAM" id="SSF55068">
    <property type="entry name" value="Peptide methionine sulfoxide reductase"/>
    <property type="match status" value="1"/>
</dbReference>
<dbReference type="PATRIC" id="fig|595434.4.peg.1339"/>
<evidence type="ECO:0000256" key="4">
    <source>
        <dbReference type="HAMAP-Rule" id="MF_01401"/>
    </source>
</evidence>
<dbReference type="NCBIfam" id="TIGR00401">
    <property type="entry name" value="msrA"/>
    <property type="match status" value="1"/>
</dbReference>
<accession>A0A0J1BJB7</accession>
<dbReference type="Pfam" id="PF01625">
    <property type="entry name" value="PMSR"/>
    <property type="match status" value="1"/>
</dbReference>
<comment type="function">
    <text evidence="4">Has an important function as a repair enzyme for proteins that have been inactivated by oxidation. Catalyzes the reversible oxidation-reduction of methionine sulfoxide in proteins to methionine.</text>
</comment>
<dbReference type="InterPro" id="IPR002569">
    <property type="entry name" value="Met_Sox_Rdtase_MsrA_dom"/>
</dbReference>
<dbReference type="InterPro" id="IPR036509">
    <property type="entry name" value="Met_Sox_Rdtase_MsrA_sf"/>
</dbReference>